<feature type="topological domain" description="Periplasmic" evidence="14">
    <location>
        <begin position="27"/>
        <end position="44"/>
    </location>
</feature>
<evidence type="ECO:0000256" key="9">
    <source>
        <dbReference type="ARBA" id="ARBA00023002"/>
    </source>
</evidence>
<reference evidence="16 17" key="1">
    <citation type="submission" date="2018-05" db="EMBL/GenBank/DDBJ databases">
        <title>Complete genome sequence of Pseudomonas kribbensis 46-2(T).</title>
        <authorList>
            <person name="Jeong H."/>
            <person name="Lee S.-G."/>
            <person name="Rha E."/>
            <person name="Kim H."/>
        </authorList>
    </citation>
    <scope>NUCLEOTIDE SEQUENCE [LARGE SCALE GENOMIC DNA]</scope>
    <source>
        <strain evidence="16 17">46-2</strain>
    </source>
</reference>
<dbReference type="InterPro" id="IPR022920">
    <property type="entry name" value="Disulphide_bond_form_DsbB"/>
</dbReference>
<gene>
    <name evidence="14" type="primary">dsbB</name>
    <name evidence="16" type="ORF">DLD99_27865</name>
</gene>
<evidence type="ECO:0000256" key="5">
    <source>
        <dbReference type="ARBA" id="ARBA00022519"/>
    </source>
</evidence>
<dbReference type="SUPFAM" id="SSF158442">
    <property type="entry name" value="DsbB-like"/>
    <property type="match status" value="1"/>
</dbReference>
<feature type="transmembrane region" description="Helical" evidence="15">
    <location>
        <begin position="68"/>
        <end position="85"/>
    </location>
</feature>
<name>A0A345RXX1_9PSED</name>
<proteinExistence type="inferred from homology"/>
<evidence type="ECO:0000313" key="16">
    <source>
        <dbReference type="EMBL" id="AXI64137.1"/>
    </source>
</evidence>
<dbReference type="GO" id="GO:0015035">
    <property type="term" value="F:protein-disulfide reductase activity"/>
    <property type="evidence" value="ECO:0007669"/>
    <property type="project" value="UniProtKB-UniRule"/>
</dbReference>
<comment type="subcellular location">
    <subcellularLocation>
        <location evidence="1">Cell inner membrane</location>
        <topology evidence="1">Multi-pass membrane protein</topology>
    </subcellularLocation>
    <subcellularLocation>
        <location evidence="14">Cell membrane</location>
        <topology evidence="14">Multi-pass membrane protein</topology>
    </subcellularLocation>
</comment>
<evidence type="ECO:0000256" key="10">
    <source>
        <dbReference type="ARBA" id="ARBA00023136"/>
    </source>
</evidence>
<dbReference type="InterPro" id="IPR050183">
    <property type="entry name" value="DsbB"/>
</dbReference>
<dbReference type="InterPro" id="IPR003752">
    <property type="entry name" value="DiS_bond_form_DsbB/BdbC"/>
</dbReference>
<dbReference type="PANTHER" id="PTHR36570:SF3">
    <property type="entry name" value="DISULFIDE BOND FORMATION PROTEIN B"/>
    <property type="match status" value="1"/>
</dbReference>
<dbReference type="GO" id="GO:0006457">
    <property type="term" value="P:protein folding"/>
    <property type="evidence" value="ECO:0007669"/>
    <property type="project" value="InterPro"/>
</dbReference>
<feature type="disulfide bond" description="Redox-active" evidence="14">
    <location>
        <begin position="36"/>
        <end position="39"/>
    </location>
</feature>
<dbReference type="GO" id="GO:0005886">
    <property type="term" value="C:plasma membrane"/>
    <property type="evidence" value="ECO:0007669"/>
    <property type="project" value="UniProtKB-SubCell"/>
</dbReference>
<feature type="topological domain" description="Cytoplasmic" evidence="14">
    <location>
        <begin position="62"/>
        <end position="67"/>
    </location>
</feature>
<keyword evidence="12 14" id="KW-0143">Chaperone</keyword>
<dbReference type="GO" id="GO:0009055">
    <property type="term" value="F:electron transfer activity"/>
    <property type="evidence" value="ECO:0007669"/>
    <property type="project" value="UniProtKB-UniRule"/>
</dbReference>
<evidence type="ECO:0000256" key="14">
    <source>
        <dbReference type="HAMAP-Rule" id="MF_00286"/>
    </source>
</evidence>
<feature type="topological domain" description="Cytoplasmic" evidence="14">
    <location>
        <begin position="162"/>
        <end position="183"/>
    </location>
</feature>
<feature type="topological domain" description="Cytoplasmic" evidence="14">
    <location>
        <begin position="1"/>
        <end position="9"/>
    </location>
</feature>
<keyword evidence="4 14" id="KW-1003">Cell membrane</keyword>
<evidence type="ECO:0000256" key="8">
    <source>
        <dbReference type="ARBA" id="ARBA00022989"/>
    </source>
</evidence>
<keyword evidence="9 14" id="KW-0560">Oxidoreductase</keyword>
<keyword evidence="7 14" id="KW-0249">Electron transport</keyword>
<evidence type="ECO:0000256" key="7">
    <source>
        <dbReference type="ARBA" id="ARBA00022982"/>
    </source>
</evidence>
<evidence type="ECO:0000256" key="1">
    <source>
        <dbReference type="ARBA" id="ARBA00004429"/>
    </source>
</evidence>
<evidence type="ECO:0000256" key="13">
    <source>
        <dbReference type="ARBA" id="ARBA00023284"/>
    </source>
</evidence>
<comment type="similarity">
    <text evidence="2 14">Belongs to the DsbB family.</text>
</comment>
<keyword evidence="8 14" id="KW-1133">Transmembrane helix</keyword>
<keyword evidence="11 14" id="KW-1015">Disulfide bond</keyword>
<dbReference type="Proteomes" id="UP000253720">
    <property type="component" value="Chromosome"/>
</dbReference>
<comment type="caution">
    <text evidence="14">Lacks conserved residue(s) required for the propagation of feature annotation.</text>
</comment>
<evidence type="ECO:0000256" key="6">
    <source>
        <dbReference type="ARBA" id="ARBA00022692"/>
    </source>
</evidence>
<dbReference type="EMBL" id="CP029608">
    <property type="protein sequence ID" value="AXI64137.1"/>
    <property type="molecule type" value="Genomic_DNA"/>
</dbReference>
<keyword evidence="13 14" id="KW-0676">Redox-active center</keyword>
<sequence>MSLTCSRSLFFMAFTAGTLALGASYYLEYAVGLVPCSLCLVQRLFLSILTTCCGLAAVHGPGRFGLSLYWSGALAASLGATMAAWRQVLLQSDSLHHLAQCSPSTEELFSHLPWLCALARMFTDSEDCSQMSWTLFDLSVPEWSLLFFVAMSILAVYQLLRLAWSALQRPLSGEASHRGLVRD</sequence>
<dbReference type="Pfam" id="PF02600">
    <property type="entry name" value="DsbB"/>
    <property type="match status" value="1"/>
</dbReference>
<keyword evidence="5" id="KW-0997">Cell inner membrane</keyword>
<keyword evidence="6 14" id="KW-0812">Transmembrane</keyword>
<keyword evidence="10 14" id="KW-0472">Membrane</keyword>
<feature type="transmembrane region" description="Helical" evidence="15">
    <location>
        <begin position="32"/>
        <end position="56"/>
    </location>
</feature>
<dbReference type="Gene3D" id="1.20.1550.10">
    <property type="entry name" value="DsbB-like"/>
    <property type="match status" value="1"/>
</dbReference>
<evidence type="ECO:0000256" key="11">
    <source>
        <dbReference type="ARBA" id="ARBA00023157"/>
    </source>
</evidence>
<feature type="transmembrane region" description="Helical" evidence="15">
    <location>
        <begin position="143"/>
        <end position="160"/>
    </location>
</feature>
<dbReference type="InterPro" id="IPR023380">
    <property type="entry name" value="DsbB-like_sf"/>
</dbReference>
<keyword evidence="17" id="KW-1185">Reference proteome</keyword>
<organism evidence="16 17">
    <name type="scientific">Pseudomonas kribbensis</name>
    <dbReference type="NCBI Taxonomy" id="1628086"/>
    <lineage>
        <taxon>Bacteria</taxon>
        <taxon>Pseudomonadati</taxon>
        <taxon>Pseudomonadota</taxon>
        <taxon>Gammaproteobacteria</taxon>
        <taxon>Pseudomonadales</taxon>
        <taxon>Pseudomonadaceae</taxon>
        <taxon>Pseudomonas</taxon>
    </lineage>
</organism>
<keyword evidence="3 14" id="KW-0813">Transport</keyword>
<evidence type="ECO:0000256" key="3">
    <source>
        <dbReference type="ARBA" id="ARBA00022448"/>
    </source>
</evidence>
<comment type="function">
    <text evidence="14">Required for disulfide bond formation in some periplasmic proteins. Acts by oxidizing the DsbA protein.</text>
</comment>
<evidence type="ECO:0000256" key="12">
    <source>
        <dbReference type="ARBA" id="ARBA00023186"/>
    </source>
</evidence>
<dbReference type="PANTHER" id="PTHR36570">
    <property type="entry name" value="DISULFIDE BOND FORMATION PROTEIN B"/>
    <property type="match status" value="1"/>
</dbReference>
<dbReference type="RefSeq" id="WP_114886264.1">
    <property type="nucleotide sequence ID" value="NZ_CP029608.1"/>
</dbReference>
<evidence type="ECO:0000256" key="2">
    <source>
        <dbReference type="ARBA" id="ARBA00008823"/>
    </source>
</evidence>
<protein>
    <recommendedName>
        <fullName evidence="14">Disulfide bond formation protein B</fullName>
    </recommendedName>
    <alternativeName>
        <fullName evidence="14">Disulfide oxidoreductase</fullName>
    </alternativeName>
</protein>
<evidence type="ECO:0000256" key="15">
    <source>
        <dbReference type="SAM" id="Phobius"/>
    </source>
</evidence>
<dbReference type="AlphaFoldDB" id="A0A345RXX1"/>
<dbReference type="KEGG" id="pke:DLD99_27865"/>
<dbReference type="HAMAP" id="MF_00286">
    <property type="entry name" value="DsbB"/>
    <property type="match status" value="1"/>
</dbReference>
<evidence type="ECO:0000256" key="4">
    <source>
        <dbReference type="ARBA" id="ARBA00022475"/>
    </source>
</evidence>
<evidence type="ECO:0000313" key="17">
    <source>
        <dbReference type="Proteomes" id="UP000253720"/>
    </source>
</evidence>
<accession>A0A345RXX1</accession>